<dbReference type="GO" id="GO:0046872">
    <property type="term" value="F:metal ion binding"/>
    <property type="evidence" value="ECO:0007669"/>
    <property type="project" value="UniProtKB-KW"/>
</dbReference>
<evidence type="ECO:0000256" key="4">
    <source>
        <dbReference type="ARBA" id="ARBA00022630"/>
    </source>
</evidence>
<dbReference type="PANTHER" id="PTHR42917:SF2">
    <property type="entry name" value="2,4-DIENOYL-COA REDUCTASE [(2E)-ENOYL-COA-PRODUCING]"/>
    <property type="match status" value="1"/>
</dbReference>
<keyword evidence="13" id="KW-1185">Reference proteome</keyword>
<dbReference type="Gene3D" id="3.20.20.70">
    <property type="entry name" value="Aldolase class I"/>
    <property type="match status" value="1"/>
</dbReference>
<gene>
    <name evidence="12" type="ORF">Aam_092_027</name>
</gene>
<evidence type="ECO:0000256" key="7">
    <source>
        <dbReference type="ARBA" id="ARBA00023002"/>
    </source>
</evidence>
<keyword evidence="5" id="KW-0288">FMN</keyword>
<accession>A0A0D6PJ38</accession>
<comment type="similarity">
    <text evidence="3">In the N-terminal section; belongs to the NADH:flavin oxidoreductase/NADH oxidase family.</text>
</comment>
<evidence type="ECO:0000256" key="8">
    <source>
        <dbReference type="ARBA" id="ARBA00023004"/>
    </source>
</evidence>
<dbReference type="GO" id="GO:0051536">
    <property type="term" value="F:iron-sulfur cluster binding"/>
    <property type="evidence" value="ECO:0007669"/>
    <property type="project" value="UniProtKB-KW"/>
</dbReference>
<dbReference type="Pfam" id="PF00724">
    <property type="entry name" value="Oxidored_FMN"/>
    <property type="match status" value="1"/>
</dbReference>
<evidence type="ECO:0000259" key="10">
    <source>
        <dbReference type="Pfam" id="PF00724"/>
    </source>
</evidence>
<dbReference type="Gene3D" id="3.50.50.60">
    <property type="entry name" value="FAD/NAD(P)-binding domain"/>
    <property type="match status" value="1"/>
</dbReference>
<comment type="caution">
    <text evidence="12">The sequence shown here is derived from an EMBL/GenBank/DDBJ whole genome shotgun (WGS) entry which is preliminary data.</text>
</comment>
<dbReference type="InterPro" id="IPR001155">
    <property type="entry name" value="OxRdtase_FMN_N"/>
</dbReference>
<reference evidence="12 13" key="1">
    <citation type="submission" date="2012-11" db="EMBL/GenBank/DDBJ databases">
        <title>Whole genome sequence of Acidocella aminolytica 101 = DSM 11237.</title>
        <authorList>
            <person name="Azuma Y."/>
            <person name="Higashiura N."/>
            <person name="Hirakawa H."/>
            <person name="Matsushita K."/>
        </authorList>
    </citation>
    <scope>NUCLEOTIDE SEQUENCE [LARGE SCALE GENOMIC DNA]</scope>
    <source>
        <strain evidence="13">101 / DSM 11237</strain>
    </source>
</reference>
<evidence type="ECO:0000256" key="2">
    <source>
        <dbReference type="ARBA" id="ARBA00001966"/>
    </source>
</evidence>
<keyword evidence="4" id="KW-0285">Flavoprotein</keyword>
<dbReference type="GO" id="GO:0010181">
    <property type="term" value="F:FMN binding"/>
    <property type="evidence" value="ECO:0007669"/>
    <property type="project" value="InterPro"/>
</dbReference>
<dbReference type="InterPro" id="IPR036188">
    <property type="entry name" value="FAD/NAD-bd_sf"/>
</dbReference>
<evidence type="ECO:0000256" key="3">
    <source>
        <dbReference type="ARBA" id="ARBA00011048"/>
    </source>
</evidence>
<dbReference type="PRINTS" id="PR00368">
    <property type="entry name" value="FADPNR"/>
</dbReference>
<dbReference type="Pfam" id="PF22620">
    <property type="entry name" value="OYE-like_second_a-b"/>
    <property type="match status" value="1"/>
</dbReference>
<keyword evidence="8" id="KW-0408">Iron</keyword>
<dbReference type="InterPro" id="IPR037348">
    <property type="entry name" value="TMADH/DMDH_FMN-bd"/>
</dbReference>
<dbReference type="PANTHER" id="PTHR42917">
    <property type="entry name" value="2,4-DIENOYL-COA REDUCTASE"/>
    <property type="match status" value="1"/>
</dbReference>
<evidence type="ECO:0000256" key="5">
    <source>
        <dbReference type="ARBA" id="ARBA00022643"/>
    </source>
</evidence>
<feature type="domain" description="TMADH/DMDH/HD second alpha/beta" evidence="11">
    <location>
        <begin position="507"/>
        <end position="595"/>
    </location>
</feature>
<dbReference type="GO" id="GO:0016491">
    <property type="term" value="F:oxidoreductase activity"/>
    <property type="evidence" value="ECO:0007669"/>
    <property type="project" value="UniProtKB-KW"/>
</dbReference>
<dbReference type="SUPFAM" id="SSF51395">
    <property type="entry name" value="FMN-linked oxidoreductases"/>
    <property type="match status" value="1"/>
</dbReference>
<sequence length="702" mass="77667">MARDPRYDILFDQVRIGPVVAKNRFFQVPHCNGMGYRDPSALATMRAVKAQGGWGVVCSEQAEIHPSAEICPFIELRVWSEQDVPMLARVADSIHQYDSLAGLQLCHNGMNAPNLYSREIPMGPADLPVFSVFNDPVQARAMDKQDIRNLRRWHRDAALRAKRAGYDIVYVYAGKLFGGPMFFLSRRFNQRTDEYGGCLENRARLLKELIEEVKDAVGDSLGVACRISVDEMIGEEGFHAAEARDVISHLAELPDLWDLTLSSWDNDSQTSRFVGEGYQEPYVRGVKQLTTKPVVGVGRFTSPDLMVRMVKQGVLDCIGAARPSIADPFIPEKIREGRIEEIRECIGCNICVSGDHTSSIIRCTQNPAMGEEWRRGWHPEYIRAKESDARVLVVGGGPAGLEAAMMLGRRGYEVALAERGRELGGRLIHERRLPGLSAWGRVADYRIGQITPMTNLETFFESDLSAEDLLSFGFAHIVLATGSSWRRDTVARNMLHAAPLEGVECFTPDDLMAGARPKAKQVLLYDDDHYYMGGVLAELLAQEGYEVTLVTPAAGASAWTFNTMEQHKIQARLLEQNIIIRANRTLARAQAGHATLACTFTGREETIEAGAVILVTARLPLLGLAKALRTREADWADAGIKSVTVIGDALAPGTIAAAVWSGRRYAEEFDTTPDPDALPFRREVAALLPFDFSAVMAHNPQR</sequence>
<keyword evidence="6" id="KW-0479">Metal-binding</keyword>
<dbReference type="OrthoDB" id="9804454at2"/>
<dbReference type="SUPFAM" id="SSF51905">
    <property type="entry name" value="FAD/NAD(P)-binding domain"/>
    <property type="match status" value="1"/>
</dbReference>
<evidence type="ECO:0000313" key="13">
    <source>
        <dbReference type="Proteomes" id="UP000032668"/>
    </source>
</evidence>
<dbReference type="CDD" id="cd02929">
    <property type="entry name" value="TMADH_HD_FMN"/>
    <property type="match status" value="1"/>
</dbReference>
<dbReference type="RefSeq" id="WP_048879794.1">
    <property type="nucleotide sequence ID" value="NZ_BANC01000090.1"/>
</dbReference>
<comment type="cofactor">
    <cofactor evidence="1">
        <name>FMN</name>
        <dbReference type="ChEBI" id="CHEBI:58210"/>
    </cofactor>
</comment>
<dbReference type="AlphaFoldDB" id="A0A0D6PJ38"/>
<dbReference type="InterPro" id="IPR013785">
    <property type="entry name" value="Aldolase_TIM"/>
</dbReference>
<feature type="domain" description="NADH:flavin oxidoreductase/NADH oxidase N-terminal" evidence="10">
    <location>
        <begin position="10"/>
        <end position="339"/>
    </location>
</feature>
<dbReference type="Pfam" id="PF13450">
    <property type="entry name" value="NAD_binding_8"/>
    <property type="match status" value="1"/>
</dbReference>
<keyword evidence="9" id="KW-0411">Iron-sulfur</keyword>
<proteinExistence type="inferred from homology"/>
<keyword evidence="7" id="KW-0560">Oxidoreductase</keyword>
<comment type="cofactor">
    <cofactor evidence="2">
        <name>[4Fe-4S] cluster</name>
        <dbReference type="ChEBI" id="CHEBI:49883"/>
    </cofactor>
</comment>
<evidence type="ECO:0000256" key="9">
    <source>
        <dbReference type="ARBA" id="ARBA00023014"/>
    </source>
</evidence>
<evidence type="ECO:0000259" key="11">
    <source>
        <dbReference type="Pfam" id="PF22620"/>
    </source>
</evidence>
<dbReference type="EMBL" id="BANC01000090">
    <property type="protein sequence ID" value="GAN81406.1"/>
    <property type="molecule type" value="Genomic_DNA"/>
</dbReference>
<dbReference type="Proteomes" id="UP000032668">
    <property type="component" value="Unassembled WGS sequence"/>
</dbReference>
<organism evidence="12 13">
    <name type="scientific">Acidocella aminolytica 101 = DSM 11237</name>
    <dbReference type="NCBI Taxonomy" id="1120923"/>
    <lineage>
        <taxon>Bacteria</taxon>
        <taxon>Pseudomonadati</taxon>
        <taxon>Pseudomonadota</taxon>
        <taxon>Alphaproteobacteria</taxon>
        <taxon>Acetobacterales</taxon>
        <taxon>Acidocellaceae</taxon>
        <taxon>Acidocella</taxon>
    </lineage>
</organism>
<evidence type="ECO:0000256" key="6">
    <source>
        <dbReference type="ARBA" id="ARBA00022723"/>
    </source>
</evidence>
<dbReference type="STRING" id="1120923.SAMN02746095_02862"/>
<name>A0A0D6PJ38_9PROT</name>
<protein>
    <submittedName>
        <fullName evidence="12">NADH:flavin oxidoreductase/trimethylamine dehydrogenase</fullName>
    </submittedName>
</protein>
<dbReference type="Gene3D" id="3.40.50.720">
    <property type="entry name" value="NAD(P)-binding Rossmann-like Domain"/>
    <property type="match status" value="1"/>
</dbReference>
<evidence type="ECO:0000313" key="12">
    <source>
        <dbReference type="EMBL" id="GAN81406.1"/>
    </source>
</evidence>
<evidence type="ECO:0000256" key="1">
    <source>
        <dbReference type="ARBA" id="ARBA00001917"/>
    </source>
</evidence>
<dbReference type="InterPro" id="IPR051793">
    <property type="entry name" value="NADH:flavin_oxidoreductase"/>
</dbReference>
<dbReference type="InterPro" id="IPR054428">
    <property type="entry name" value="TMADH/DMDH/HD_second_a-b"/>
</dbReference>